<dbReference type="AlphaFoldDB" id="A0AAN7H1I4"/>
<organism evidence="1 2">
    <name type="scientific">Podospora fimiseda</name>
    <dbReference type="NCBI Taxonomy" id="252190"/>
    <lineage>
        <taxon>Eukaryota</taxon>
        <taxon>Fungi</taxon>
        <taxon>Dikarya</taxon>
        <taxon>Ascomycota</taxon>
        <taxon>Pezizomycotina</taxon>
        <taxon>Sordariomycetes</taxon>
        <taxon>Sordariomycetidae</taxon>
        <taxon>Sordariales</taxon>
        <taxon>Podosporaceae</taxon>
        <taxon>Podospora</taxon>
    </lineage>
</organism>
<dbReference type="Proteomes" id="UP001301958">
    <property type="component" value="Unassembled WGS sequence"/>
</dbReference>
<reference evidence="1" key="2">
    <citation type="submission" date="2023-05" db="EMBL/GenBank/DDBJ databases">
        <authorList>
            <consortium name="Lawrence Berkeley National Laboratory"/>
            <person name="Steindorff A."/>
            <person name="Hensen N."/>
            <person name="Bonometti L."/>
            <person name="Westerberg I."/>
            <person name="Brannstrom I.O."/>
            <person name="Guillou S."/>
            <person name="Cros-Aarteil S."/>
            <person name="Calhoun S."/>
            <person name="Haridas S."/>
            <person name="Kuo A."/>
            <person name="Mondo S."/>
            <person name="Pangilinan J."/>
            <person name="Riley R."/>
            <person name="Labutti K."/>
            <person name="Andreopoulos B."/>
            <person name="Lipzen A."/>
            <person name="Chen C."/>
            <person name="Yanf M."/>
            <person name="Daum C."/>
            <person name="Ng V."/>
            <person name="Clum A."/>
            <person name="Ohm R."/>
            <person name="Martin F."/>
            <person name="Silar P."/>
            <person name="Natvig D."/>
            <person name="Lalanne C."/>
            <person name="Gautier V."/>
            <person name="Ament-Velasquez S.L."/>
            <person name="Kruys A."/>
            <person name="Hutchinson M.I."/>
            <person name="Powell A.J."/>
            <person name="Barry K."/>
            <person name="Miller A.N."/>
            <person name="Grigoriev I.V."/>
            <person name="Debuchy R."/>
            <person name="Gladieux P."/>
            <person name="Thoren M.H."/>
            <person name="Johannesson H."/>
        </authorList>
    </citation>
    <scope>NUCLEOTIDE SEQUENCE</scope>
    <source>
        <strain evidence="1">CBS 990.96</strain>
    </source>
</reference>
<evidence type="ECO:0000313" key="1">
    <source>
        <dbReference type="EMBL" id="KAK4228677.1"/>
    </source>
</evidence>
<comment type="caution">
    <text evidence="1">The sequence shown here is derived from an EMBL/GenBank/DDBJ whole genome shotgun (WGS) entry which is preliminary data.</text>
</comment>
<proteinExistence type="predicted"/>
<reference evidence="1" key="1">
    <citation type="journal article" date="2023" name="Mol. Phylogenet. Evol.">
        <title>Genome-scale phylogeny and comparative genomics of the fungal order Sordariales.</title>
        <authorList>
            <person name="Hensen N."/>
            <person name="Bonometti L."/>
            <person name="Westerberg I."/>
            <person name="Brannstrom I.O."/>
            <person name="Guillou S."/>
            <person name="Cros-Aarteil S."/>
            <person name="Calhoun S."/>
            <person name="Haridas S."/>
            <person name="Kuo A."/>
            <person name="Mondo S."/>
            <person name="Pangilinan J."/>
            <person name="Riley R."/>
            <person name="LaButti K."/>
            <person name="Andreopoulos B."/>
            <person name="Lipzen A."/>
            <person name="Chen C."/>
            <person name="Yan M."/>
            <person name="Daum C."/>
            <person name="Ng V."/>
            <person name="Clum A."/>
            <person name="Steindorff A."/>
            <person name="Ohm R.A."/>
            <person name="Martin F."/>
            <person name="Silar P."/>
            <person name="Natvig D.O."/>
            <person name="Lalanne C."/>
            <person name="Gautier V."/>
            <person name="Ament-Velasquez S.L."/>
            <person name="Kruys A."/>
            <person name="Hutchinson M.I."/>
            <person name="Powell A.J."/>
            <person name="Barry K."/>
            <person name="Miller A.N."/>
            <person name="Grigoriev I.V."/>
            <person name="Debuchy R."/>
            <person name="Gladieux P."/>
            <person name="Hiltunen Thoren M."/>
            <person name="Johannesson H."/>
        </authorList>
    </citation>
    <scope>NUCLEOTIDE SEQUENCE</scope>
    <source>
        <strain evidence="1">CBS 990.96</strain>
    </source>
</reference>
<sequence length="394" mass="44153">MVRHQDSKPIKQAGFYFPPGPAFVDDVAASRIYPAITGSTSSVVSSESTLKLRAFQSLTGIFTACKKFSEIVAQEAVLYTDLDAMDVKEVAKVMAQARRNYHGHLPPSSLNALVDDFINLQIQTQQLGPVNAVGLPGHSRTDPAVDSLANLPRHTELGTRLTWPPIYFTGRDFFTLLDAHVHDWAMSLSPVGFSDSKHRQSWYGVLGRQSKVFGTLQCFLQDAMGALTTRNKKVYMGLLIFWLLQPDQLERIADATQTDPLDIWTGNRALRGYGMVMILRRAHGKLQITWYDPWRLMEAVRNLYKPSITQMYRYREHVVEKIKAWASNNNIPLYNQYWGGHGVETGGDDSVLMSIKYLEHLVSAPGGVESVLPDPQNREEFEAAGFYLAGGDNE</sequence>
<evidence type="ECO:0000313" key="2">
    <source>
        <dbReference type="Proteomes" id="UP001301958"/>
    </source>
</evidence>
<keyword evidence="2" id="KW-1185">Reference proteome</keyword>
<dbReference type="EMBL" id="MU865316">
    <property type="protein sequence ID" value="KAK4228677.1"/>
    <property type="molecule type" value="Genomic_DNA"/>
</dbReference>
<name>A0AAN7H1I4_9PEZI</name>
<protein>
    <submittedName>
        <fullName evidence="1">Uncharacterized protein</fullName>
    </submittedName>
</protein>
<gene>
    <name evidence="1" type="ORF">QBC38DRAFT_544066</name>
</gene>
<accession>A0AAN7H1I4</accession>